<dbReference type="AlphaFoldDB" id="A0A177P063"/>
<comment type="caution">
    <text evidence="1">The sequence shown here is derived from an EMBL/GenBank/DDBJ whole genome shotgun (WGS) entry which is preliminary data.</text>
</comment>
<dbReference type="Pfam" id="PF12836">
    <property type="entry name" value="HHH_3"/>
    <property type="match status" value="1"/>
</dbReference>
<name>A0A177P063_9GAMM</name>
<dbReference type="Proteomes" id="UP000077628">
    <property type="component" value="Unassembled WGS sequence"/>
</dbReference>
<dbReference type="STRING" id="702114.A1355_22300"/>
<evidence type="ECO:0008006" key="3">
    <source>
        <dbReference type="Google" id="ProtNLM"/>
    </source>
</evidence>
<organism evidence="1 2">
    <name type="scientific">Methylomonas koyamae</name>
    <dbReference type="NCBI Taxonomy" id="702114"/>
    <lineage>
        <taxon>Bacteria</taxon>
        <taxon>Pseudomonadati</taxon>
        <taxon>Pseudomonadota</taxon>
        <taxon>Gammaproteobacteria</taxon>
        <taxon>Methylococcales</taxon>
        <taxon>Methylococcaceae</taxon>
        <taxon>Methylomonas</taxon>
    </lineage>
</organism>
<accession>A0A177P063</accession>
<keyword evidence="2" id="KW-1185">Reference proteome</keyword>
<protein>
    <recommendedName>
        <fullName evidence="3">Helix-hairpin-helix domain-containing protein</fullName>
    </recommendedName>
</protein>
<gene>
    <name evidence="1" type="ORF">A1355_22300</name>
</gene>
<dbReference type="InterPro" id="IPR010994">
    <property type="entry name" value="RuvA_2-like"/>
</dbReference>
<sequence>MYALQNPVFDTDIPELRLSGINGYSILGDRITLNIGEIANHRSFGNLSGTLSVELWALNQVYQGGGFSGIPLAGVVIGELHGQHAIGPASWDLAFQEPGEGYWQLTLMLREWNGMAYETRDFVNFAAPYSPVKTAVRQATNNVIEVSFIEYKHAEASDNQSGRFIENDYFVQAQAFKPAAAELLLLGNCGYDVQNGRIRLNVGEIANRRGADNISGTLALELWALDQAYQGGHFDGYAVAGIRVGELVGRQGLRELSLETEFCEPPVGRWHLSLMLREWNGVAYETRDCINFAVPYTVAPKPVAVRKESDNVINVQFGDTKKSPVTPVEPVALAGAEQASRASINQATLDELGALKGVPKKTVENIVAAQPFASFDDLSNVKGVGPKLLKLLRELFAL</sequence>
<reference evidence="2" key="1">
    <citation type="submission" date="2016-03" db="EMBL/GenBank/DDBJ databases">
        <authorList>
            <person name="Heylen K."/>
            <person name="De Vos P."/>
            <person name="Vekeman B."/>
        </authorList>
    </citation>
    <scope>NUCLEOTIDE SEQUENCE [LARGE SCALE GENOMIC DNA]</scope>
    <source>
        <strain evidence="2">R-45383</strain>
    </source>
</reference>
<dbReference type="Gene3D" id="1.10.150.320">
    <property type="entry name" value="Photosystem II 12 kDa extrinsic protein"/>
    <property type="match status" value="1"/>
</dbReference>
<dbReference type="RefSeq" id="WP_064026230.1">
    <property type="nucleotide sequence ID" value="NZ_LUUK01000071.1"/>
</dbReference>
<proteinExistence type="predicted"/>
<dbReference type="OrthoDB" id="9179253at2"/>
<evidence type="ECO:0000313" key="2">
    <source>
        <dbReference type="Proteomes" id="UP000077628"/>
    </source>
</evidence>
<dbReference type="EMBL" id="LUUK01000071">
    <property type="protein sequence ID" value="OAI22883.1"/>
    <property type="molecule type" value="Genomic_DNA"/>
</dbReference>
<dbReference type="SUPFAM" id="SSF47781">
    <property type="entry name" value="RuvA domain 2-like"/>
    <property type="match status" value="1"/>
</dbReference>
<evidence type="ECO:0000313" key="1">
    <source>
        <dbReference type="EMBL" id="OAI22883.1"/>
    </source>
</evidence>